<dbReference type="Pfam" id="PF08340">
    <property type="entry name" value="YicC-like_C"/>
    <property type="match status" value="1"/>
</dbReference>
<reference evidence="8 9" key="1">
    <citation type="journal article" date="2024" name="Int. J. Syst. Evol. Microbiol.">
        <title>Virgibacillus tibetensis sp. nov., isolated from salt lake on the Tibetan Plateau of China.</title>
        <authorList>
            <person name="Phurbu D."/>
            <person name="Liu Z.-X."/>
            <person name="Wang R."/>
            <person name="Zheng Y.-Y."/>
            <person name="Liu H.-C."/>
            <person name="Zhou Y.-G."/>
            <person name="Yu Y.-J."/>
            <person name="Li A.-H."/>
        </authorList>
    </citation>
    <scope>NUCLEOTIDE SEQUENCE [LARGE SCALE GENOMIC DNA]</scope>
    <source>
        <strain evidence="8 9">C22-A2</strain>
    </source>
</reference>
<protein>
    <submittedName>
        <fullName evidence="8">YicC family protein</fullName>
    </submittedName>
</protein>
<gene>
    <name evidence="8" type="ORF">QGM71_04475</name>
</gene>
<evidence type="ECO:0000259" key="7">
    <source>
        <dbReference type="Pfam" id="PF08340"/>
    </source>
</evidence>
<evidence type="ECO:0000256" key="4">
    <source>
        <dbReference type="ARBA" id="ARBA00022801"/>
    </source>
</evidence>
<dbReference type="PANTHER" id="PTHR30636:SF3">
    <property type="entry name" value="UPF0701 PROTEIN YICC"/>
    <property type="match status" value="1"/>
</dbReference>
<organism evidence="8 9">
    <name type="scientific">Virgibacillus tibetensis</name>
    <dbReference type="NCBI Taxonomy" id="3042313"/>
    <lineage>
        <taxon>Bacteria</taxon>
        <taxon>Bacillati</taxon>
        <taxon>Bacillota</taxon>
        <taxon>Bacilli</taxon>
        <taxon>Bacillales</taxon>
        <taxon>Bacillaceae</taxon>
        <taxon>Virgibacillus</taxon>
    </lineage>
</organism>
<evidence type="ECO:0000256" key="5">
    <source>
        <dbReference type="ARBA" id="ARBA00035648"/>
    </source>
</evidence>
<evidence type="ECO:0000256" key="3">
    <source>
        <dbReference type="ARBA" id="ARBA00022759"/>
    </source>
</evidence>
<sequence>MVRSMTGYGRSVLRLEKTTVTVEIRSVNHRYLDFTAKIPRSFLFLEDKLKRIVQSKFQRGSIDVFISIEGEGFLEKSLKADWELMDYYMETLKKAKDRYNLSGEIPAAVITTLPELITVQEIDNQPDDLKASILSSVDKACEQVAAMRREEGTFLMEDVKERIAAIQKTVMHLQLRRQNVIEEYRERIQSRVNDYLKHVVNIDESRIHQEIALLAEKGDITEEITRLFSHIDHFSATISTDGAVGRKLDFITQEMHREANTIGAKSMDAAISESTVSLKSEIEKIKEQLQNIE</sequence>
<keyword evidence="9" id="KW-1185">Reference proteome</keyword>
<name>A0ABU6KBP6_9BACI</name>
<accession>A0ABU6KBP6</accession>
<dbReference type="NCBIfam" id="TIGR00255">
    <property type="entry name" value="YicC/YloC family endoribonuclease"/>
    <property type="match status" value="1"/>
</dbReference>
<proteinExistence type="inferred from homology"/>
<feature type="domain" description="Endoribonuclease YicC-like N-terminal" evidence="6">
    <location>
        <begin position="2"/>
        <end position="155"/>
    </location>
</feature>
<evidence type="ECO:0000259" key="6">
    <source>
        <dbReference type="Pfam" id="PF03755"/>
    </source>
</evidence>
<comment type="similarity">
    <text evidence="5">Belongs to the YicC/YloC family.</text>
</comment>
<dbReference type="InterPro" id="IPR013551">
    <property type="entry name" value="YicC-like_C"/>
</dbReference>
<dbReference type="InterPro" id="IPR005229">
    <property type="entry name" value="YicC/YloC-like"/>
</dbReference>
<dbReference type="EMBL" id="JARZFX010000001">
    <property type="protein sequence ID" value="MEC5422751.1"/>
    <property type="molecule type" value="Genomic_DNA"/>
</dbReference>
<dbReference type="InterPro" id="IPR013527">
    <property type="entry name" value="YicC-like_N"/>
</dbReference>
<comment type="cofactor">
    <cofactor evidence="1">
        <name>a divalent metal cation</name>
        <dbReference type="ChEBI" id="CHEBI:60240"/>
    </cofactor>
</comment>
<keyword evidence="2" id="KW-0540">Nuclease</keyword>
<dbReference type="Pfam" id="PF03755">
    <property type="entry name" value="YicC-like_N"/>
    <property type="match status" value="1"/>
</dbReference>
<keyword evidence="3" id="KW-0255">Endonuclease</keyword>
<dbReference type="PANTHER" id="PTHR30636">
    <property type="entry name" value="UPF0701 PROTEIN YICC"/>
    <property type="match status" value="1"/>
</dbReference>
<keyword evidence="4" id="KW-0378">Hydrolase</keyword>
<comment type="caution">
    <text evidence="8">The sequence shown here is derived from an EMBL/GenBank/DDBJ whole genome shotgun (WGS) entry which is preliminary data.</text>
</comment>
<evidence type="ECO:0000256" key="1">
    <source>
        <dbReference type="ARBA" id="ARBA00001968"/>
    </source>
</evidence>
<dbReference type="Proteomes" id="UP001335737">
    <property type="component" value="Unassembled WGS sequence"/>
</dbReference>
<feature type="domain" description="Endoribonuclease YicC-like C-terminal" evidence="7">
    <location>
        <begin position="176"/>
        <end position="293"/>
    </location>
</feature>
<evidence type="ECO:0000313" key="8">
    <source>
        <dbReference type="EMBL" id="MEC5422751.1"/>
    </source>
</evidence>
<evidence type="ECO:0000313" key="9">
    <source>
        <dbReference type="Proteomes" id="UP001335737"/>
    </source>
</evidence>
<dbReference type="RefSeq" id="WP_327606410.1">
    <property type="nucleotide sequence ID" value="NZ_JARZFX010000001.1"/>
</dbReference>
<evidence type="ECO:0000256" key="2">
    <source>
        <dbReference type="ARBA" id="ARBA00022722"/>
    </source>
</evidence>